<proteinExistence type="predicted"/>
<dbReference type="AlphaFoldDB" id="H5X417"/>
<dbReference type="Gene3D" id="3.30.420.40">
    <property type="match status" value="2"/>
</dbReference>
<keyword evidence="3" id="KW-0143">Chaperone</keyword>
<evidence type="ECO:0000256" key="3">
    <source>
        <dbReference type="ARBA" id="ARBA00023186"/>
    </source>
</evidence>
<evidence type="ECO:0000313" key="6">
    <source>
        <dbReference type="Proteomes" id="UP000004926"/>
    </source>
</evidence>
<sequence>MRYVLGIHLGATRATAAVSRYQGGPWGPPEVVTLSAGAPWVDAVVYVSRDGDLLVGQAALHRAPAEPERIARSPLHRTGDPVPFVLGDVSYPAESLAAALIGWVADRVAEVEGSQPERIVVTHPPSWSAFRRGLLHEALDQAQLPGVLALPSPIAAAESCLWNQDIEVGKAVAVCAIGGEHVETAVLRRGPLGFELLNHAGGEAAAGSQLDDLLMRHVLPRAGIDENDPGAMARLRSACIAAKERLSQVPEVIVTEEVYLNREEFEHLARPVLGAAVSRLERLASTVAPEQLACATLAGGTARIPLATRLAQTMLSCPVAVDEDPGTALCRGAALAAQPRHEPAPEPAPAETSGTLVTGSHELPAVFGQADEELEPPPPRPPVEITPLEPPKRRFSLARKGGSSTTERDEDR</sequence>
<evidence type="ECO:0000256" key="2">
    <source>
        <dbReference type="ARBA" id="ARBA00022840"/>
    </source>
</evidence>
<dbReference type="Gene3D" id="3.90.640.10">
    <property type="entry name" value="Actin, Chain A, domain 4"/>
    <property type="match status" value="1"/>
</dbReference>
<gene>
    <name evidence="5" type="ORF">SacmaDRAFT_5121</name>
</gene>
<dbReference type="OrthoDB" id="9766019at2"/>
<keyword evidence="6" id="KW-1185">Reference proteome</keyword>
<evidence type="ECO:0000256" key="1">
    <source>
        <dbReference type="ARBA" id="ARBA00022741"/>
    </source>
</evidence>
<dbReference type="PANTHER" id="PTHR42749">
    <property type="entry name" value="CELL SHAPE-DETERMINING PROTEIN MREB"/>
    <property type="match status" value="1"/>
</dbReference>
<evidence type="ECO:0000313" key="5">
    <source>
        <dbReference type="EMBL" id="EHR53288.1"/>
    </source>
</evidence>
<dbReference type="InterPro" id="IPR013126">
    <property type="entry name" value="Hsp_70_fam"/>
</dbReference>
<dbReference type="Pfam" id="PF00012">
    <property type="entry name" value="HSP70"/>
    <property type="match status" value="1"/>
</dbReference>
<name>H5X417_9PSEU</name>
<keyword evidence="1" id="KW-0547">Nucleotide-binding</keyword>
<dbReference type="PANTHER" id="PTHR42749:SF1">
    <property type="entry name" value="CELL SHAPE-DETERMINING PROTEIN MREB"/>
    <property type="match status" value="1"/>
</dbReference>
<evidence type="ECO:0000256" key="4">
    <source>
        <dbReference type="SAM" id="MobiDB-lite"/>
    </source>
</evidence>
<dbReference type="InterPro" id="IPR043129">
    <property type="entry name" value="ATPase_NBD"/>
</dbReference>
<reference evidence="5 6" key="1">
    <citation type="journal article" date="2012" name="Stand. Genomic Sci.">
        <title>Genome sequence of the ocean sediment bacterium Saccharomonospora marina type strain (XMU15(T)).</title>
        <authorList>
            <person name="Klenk H.P."/>
            <person name="Lu M."/>
            <person name="Lucas S."/>
            <person name="Lapidus A."/>
            <person name="Copeland A."/>
            <person name="Pitluck S."/>
            <person name="Goodwin L.A."/>
            <person name="Han C."/>
            <person name="Tapia R."/>
            <person name="Brambilla E.M."/>
            <person name="Potter G."/>
            <person name="Land M."/>
            <person name="Ivanova N."/>
            <person name="Rohde M."/>
            <person name="Goker M."/>
            <person name="Detter J.C."/>
            <person name="Li W.J."/>
            <person name="Kyrpides N.C."/>
            <person name="Woyke T."/>
        </authorList>
    </citation>
    <scope>NUCLEOTIDE SEQUENCE [LARGE SCALE GENOMIC DNA]</scope>
    <source>
        <strain evidence="5 6">XMU15</strain>
    </source>
</reference>
<dbReference type="GO" id="GO:0005524">
    <property type="term" value="F:ATP binding"/>
    <property type="evidence" value="ECO:0007669"/>
    <property type="project" value="UniProtKB-KW"/>
</dbReference>
<dbReference type="Proteomes" id="UP000004926">
    <property type="component" value="Chromosome"/>
</dbReference>
<feature type="region of interest" description="Disordered" evidence="4">
    <location>
        <begin position="335"/>
        <end position="412"/>
    </location>
</feature>
<protein>
    <submittedName>
        <fullName evidence="5">Molecular chaperone</fullName>
    </submittedName>
</protein>
<dbReference type="GO" id="GO:0140662">
    <property type="term" value="F:ATP-dependent protein folding chaperone"/>
    <property type="evidence" value="ECO:0007669"/>
    <property type="project" value="InterPro"/>
</dbReference>
<dbReference type="SUPFAM" id="SSF53067">
    <property type="entry name" value="Actin-like ATPase domain"/>
    <property type="match status" value="2"/>
</dbReference>
<dbReference type="HOGENOM" id="CLU_052973_0_0_11"/>
<keyword evidence="2" id="KW-0067">ATP-binding</keyword>
<dbReference type="STRING" id="882083.SacmaDRAFT_5121"/>
<dbReference type="EMBL" id="CM001439">
    <property type="protein sequence ID" value="EHR53288.1"/>
    <property type="molecule type" value="Genomic_DNA"/>
</dbReference>
<accession>H5X417</accession>
<dbReference type="RefSeq" id="WP_009156664.1">
    <property type="nucleotide sequence ID" value="NZ_CM001439.1"/>
</dbReference>
<dbReference type="eggNOG" id="COG0443">
    <property type="taxonomic scope" value="Bacteria"/>
</dbReference>
<organism evidence="5 6">
    <name type="scientific">Saccharomonospora marina XMU15</name>
    <dbReference type="NCBI Taxonomy" id="882083"/>
    <lineage>
        <taxon>Bacteria</taxon>
        <taxon>Bacillati</taxon>
        <taxon>Actinomycetota</taxon>
        <taxon>Actinomycetes</taxon>
        <taxon>Pseudonocardiales</taxon>
        <taxon>Pseudonocardiaceae</taxon>
        <taxon>Saccharomonospora</taxon>
    </lineage>
</organism>